<evidence type="ECO:0000313" key="17">
    <source>
        <dbReference type="Proteomes" id="UP000002872"/>
    </source>
</evidence>
<dbReference type="InterPro" id="IPR001650">
    <property type="entry name" value="Helicase_C-like"/>
</dbReference>
<feature type="region of interest" description="Disordered" evidence="13">
    <location>
        <begin position="486"/>
        <end position="523"/>
    </location>
</feature>
<feature type="compositionally biased region" description="Basic and acidic residues" evidence="13">
    <location>
        <begin position="506"/>
        <end position="523"/>
    </location>
</feature>
<name>I3EDY5_NEMP3</name>
<dbReference type="GO" id="GO:0016787">
    <property type="term" value="F:hydrolase activity"/>
    <property type="evidence" value="ECO:0007669"/>
    <property type="project" value="UniProtKB-KW"/>
</dbReference>
<comment type="function">
    <text evidence="11">ATP-dependent RNA helicase required for 60S ribosomal subunit synthesis. Involved in efficient pre-rRNA processing, predominantly at site A3, which is necessary for the normal formation of 25S and 5.8S rRNAs.</text>
</comment>
<feature type="compositionally biased region" description="Basic and acidic residues" evidence="13">
    <location>
        <begin position="12"/>
        <end position="31"/>
    </location>
</feature>
<evidence type="ECO:0000256" key="3">
    <source>
        <dbReference type="ARBA" id="ARBA00012552"/>
    </source>
</evidence>
<keyword evidence="4" id="KW-0690">Ribosome biogenesis</keyword>
<feature type="domain" description="Helicase C-terminal" evidence="15">
    <location>
        <begin position="346"/>
        <end position="486"/>
    </location>
</feature>
<keyword evidence="8 12" id="KW-0347">Helicase</keyword>
<dbReference type="InterPro" id="IPR014001">
    <property type="entry name" value="Helicase_ATP-bd"/>
</dbReference>
<dbReference type="GO" id="GO:0005524">
    <property type="term" value="F:ATP binding"/>
    <property type="evidence" value="ECO:0007669"/>
    <property type="project" value="UniProtKB-KW"/>
</dbReference>
<dbReference type="Pfam" id="PF00271">
    <property type="entry name" value="Helicase_C"/>
    <property type="match status" value="1"/>
</dbReference>
<evidence type="ECO:0000256" key="7">
    <source>
        <dbReference type="ARBA" id="ARBA00022801"/>
    </source>
</evidence>
<dbReference type="VEuPathDB" id="MicrosporidiaDB:NEQG_02313"/>
<proteinExistence type="inferred from homology"/>
<dbReference type="InterPro" id="IPR044742">
    <property type="entry name" value="DEAD/DEAH_RhlB"/>
</dbReference>
<sequence>MNEINYTPPSMSRHEEQFVEHEESGIKTKTKTKEKITPITSFKGQLITQKILENMEKNNITTPSIVQKYVVPLGMHGKDLLISAPTGMGKTISFLVPTINFLNSVNATERKVRGYADRGSLFKSSRKTVSALVLAPTRELAMQIHAEACILSEGMSISSACIYGGVEKKGQASSLSKGVDLLIGTPGRIQDFVFDQYHPLNLKNVQVLIFDEADRMLDMGFEKQIRSILGALSPNKRRQTMMFSATFPPAVQRLAKEFFQNTPEEVHVGNGPIESITQEIIYIEEPNKRQAKRNEKLMKILLEYGYKPSAAIEKKAFVQAKYTVPVLQWGDKHKDTSKKVHDSPGQKGDGYELPKIVIFVEKKDDCAVLSDYLHGNGINCTTLHGDKTQMEREHALKEFKGDVPILIATSIAARGLDVPGIALVLNYMMPNDVKEYIHRIGRTGRAGKTGRSITFFARDDHAQAAPLIEILKKAKQEVPAFLHDIGQMKSPKSHRGNSSRQPPSFKKREEGGQHFYETQEIKHKTAPALNEKIKIQKNLDWD</sequence>
<dbReference type="InterPro" id="IPR027417">
    <property type="entry name" value="P-loop_NTPase"/>
</dbReference>
<dbReference type="InterPro" id="IPR000629">
    <property type="entry name" value="RNA-helicase_DEAD-box_CS"/>
</dbReference>
<dbReference type="CDD" id="cd18787">
    <property type="entry name" value="SF2_C_DEAD"/>
    <property type="match status" value="1"/>
</dbReference>
<evidence type="ECO:0000256" key="11">
    <source>
        <dbReference type="ARBA" id="ARBA00037449"/>
    </source>
</evidence>
<dbReference type="Pfam" id="PF00270">
    <property type="entry name" value="DEAD"/>
    <property type="match status" value="1"/>
</dbReference>
<comment type="similarity">
    <text evidence="2">Belongs to the DEAD box helicase family. DDX5/DBP2 subfamily.</text>
</comment>
<comment type="subcellular location">
    <subcellularLocation>
        <location evidence="1">Nucleus</location>
        <location evidence="1">Nucleolus</location>
    </subcellularLocation>
</comment>
<dbReference type="CDD" id="cd00268">
    <property type="entry name" value="DEADc"/>
    <property type="match status" value="1"/>
</dbReference>
<accession>I3EDY5</accession>
<dbReference type="GO" id="GO:0003676">
    <property type="term" value="F:nucleic acid binding"/>
    <property type="evidence" value="ECO:0007669"/>
    <property type="project" value="InterPro"/>
</dbReference>
<dbReference type="Proteomes" id="UP000002872">
    <property type="component" value="Unassembled WGS sequence"/>
</dbReference>
<dbReference type="PANTHER" id="PTHR47958">
    <property type="entry name" value="ATP-DEPENDENT RNA HELICASE DBP3"/>
    <property type="match status" value="1"/>
</dbReference>
<dbReference type="InParanoid" id="I3EDY5"/>
<feature type="domain" description="Helicase ATP-binding" evidence="14">
    <location>
        <begin position="71"/>
        <end position="265"/>
    </location>
</feature>
<dbReference type="SUPFAM" id="SSF52540">
    <property type="entry name" value="P-loop containing nucleoside triphosphate hydrolases"/>
    <property type="match status" value="1"/>
</dbReference>
<dbReference type="SMART" id="SM00490">
    <property type="entry name" value="HELICc"/>
    <property type="match status" value="1"/>
</dbReference>
<dbReference type="PROSITE" id="PS51194">
    <property type="entry name" value="HELICASE_CTER"/>
    <property type="match status" value="1"/>
</dbReference>
<evidence type="ECO:0000256" key="9">
    <source>
        <dbReference type="ARBA" id="ARBA00022840"/>
    </source>
</evidence>
<dbReference type="OMA" id="DANMHEW"/>
<keyword evidence="10" id="KW-0539">Nucleus</keyword>
<dbReference type="SMART" id="SM00487">
    <property type="entry name" value="DEXDc"/>
    <property type="match status" value="1"/>
</dbReference>
<feature type="region of interest" description="Disordered" evidence="13">
    <location>
        <begin position="1"/>
        <end position="31"/>
    </location>
</feature>
<feature type="compositionally biased region" description="Polar residues" evidence="13">
    <location>
        <begin position="1"/>
        <end position="10"/>
    </location>
</feature>
<evidence type="ECO:0000256" key="2">
    <source>
        <dbReference type="ARBA" id="ARBA00009334"/>
    </source>
</evidence>
<dbReference type="EMBL" id="GL870882">
    <property type="protein sequence ID" value="EIJ87432.1"/>
    <property type="molecule type" value="Genomic_DNA"/>
</dbReference>
<dbReference type="PROSITE" id="PS00039">
    <property type="entry name" value="DEAD_ATP_HELICASE"/>
    <property type="match status" value="1"/>
</dbReference>
<dbReference type="EC" id="3.6.4.13" evidence="3"/>
<gene>
    <name evidence="16" type="ORF">NEQG_02313</name>
</gene>
<organism evidence="16 17">
    <name type="scientific">Nematocida parisii (strain ERTm3)</name>
    <name type="common">Nematode killer fungus</name>
    <dbReference type="NCBI Taxonomy" id="935791"/>
    <lineage>
        <taxon>Eukaryota</taxon>
        <taxon>Fungi</taxon>
        <taxon>Fungi incertae sedis</taxon>
        <taxon>Microsporidia</taxon>
        <taxon>Nematocida</taxon>
    </lineage>
</organism>
<reference evidence="16" key="1">
    <citation type="submission" date="2011-01" db="EMBL/GenBank/DDBJ databases">
        <title>The Genome Sequence of Nematocida parisii strain ERTm3.</title>
        <authorList>
            <consortium name="The Broad Institute Genome Sequencing Platform"/>
            <consortium name="The Broad Institute Genome Sequencing Center for Infectious Disease"/>
            <person name="Cuomo C."/>
            <person name="Troemel E."/>
            <person name="Young S.K."/>
            <person name="Zeng Q."/>
            <person name="Gargeya S."/>
            <person name="Fitzgerald M."/>
            <person name="Haas B."/>
            <person name="Abouelleil A."/>
            <person name="Alvarado L."/>
            <person name="Arachchi H.M."/>
            <person name="Berlin A."/>
            <person name="Chapman S.B."/>
            <person name="Gearin G."/>
            <person name="Goldberg J."/>
            <person name="Griggs A."/>
            <person name="Gujja S."/>
            <person name="Hansen M."/>
            <person name="Heiman D."/>
            <person name="Howarth C."/>
            <person name="Larimer J."/>
            <person name="Lui A."/>
            <person name="MacDonald P.J.P."/>
            <person name="McCowen C."/>
            <person name="Montmayeur A."/>
            <person name="Murphy C."/>
            <person name="Neiman D."/>
            <person name="Pearson M."/>
            <person name="Priest M."/>
            <person name="Roberts A."/>
            <person name="Saif S."/>
            <person name="Shea T."/>
            <person name="Sisk P."/>
            <person name="Stolte C."/>
            <person name="Sykes S."/>
            <person name="Wortman J."/>
            <person name="Nusbaum C."/>
            <person name="Birren B."/>
        </authorList>
    </citation>
    <scope>NUCLEOTIDE SEQUENCE</scope>
    <source>
        <strain evidence="16">ERTm3</strain>
    </source>
</reference>
<keyword evidence="5" id="KW-0698">rRNA processing</keyword>
<dbReference type="AlphaFoldDB" id="I3EDY5"/>
<dbReference type="HOGENOM" id="CLU_003041_1_5_1"/>
<evidence type="ECO:0000256" key="6">
    <source>
        <dbReference type="ARBA" id="ARBA00022741"/>
    </source>
</evidence>
<dbReference type="InterPro" id="IPR011545">
    <property type="entry name" value="DEAD/DEAH_box_helicase_dom"/>
</dbReference>
<keyword evidence="17" id="KW-1185">Reference proteome</keyword>
<dbReference type="Gene3D" id="3.40.50.300">
    <property type="entry name" value="P-loop containing nucleotide triphosphate hydrolases"/>
    <property type="match status" value="2"/>
</dbReference>
<dbReference type="GO" id="GO:0003724">
    <property type="term" value="F:RNA helicase activity"/>
    <property type="evidence" value="ECO:0007669"/>
    <property type="project" value="UniProtKB-EC"/>
</dbReference>
<protein>
    <recommendedName>
        <fullName evidence="3">RNA helicase</fullName>
        <ecNumber evidence="3">3.6.4.13</ecNumber>
    </recommendedName>
</protein>
<evidence type="ECO:0000259" key="14">
    <source>
        <dbReference type="PROSITE" id="PS51192"/>
    </source>
</evidence>
<evidence type="ECO:0000256" key="10">
    <source>
        <dbReference type="ARBA" id="ARBA00023242"/>
    </source>
</evidence>
<keyword evidence="6 12" id="KW-0547">Nucleotide-binding</keyword>
<evidence type="ECO:0000259" key="15">
    <source>
        <dbReference type="PROSITE" id="PS51194"/>
    </source>
</evidence>
<evidence type="ECO:0000256" key="8">
    <source>
        <dbReference type="ARBA" id="ARBA00022806"/>
    </source>
</evidence>
<dbReference type="STRING" id="935791.I3EDY5"/>
<evidence type="ECO:0000256" key="12">
    <source>
        <dbReference type="RuleBase" id="RU000492"/>
    </source>
</evidence>
<evidence type="ECO:0000313" key="16">
    <source>
        <dbReference type="EMBL" id="EIJ87432.1"/>
    </source>
</evidence>
<keyword evidence="9 12" id="KW-0067">ATP-binding</keyword>
<evidence type="ECO:0000256" key="13">
    <source>
        <dbReference type="SAM" id="MobiDB-lite"/>
    </source>
</evidence>
<evidence type="ECO:0000256" key="4">
    <source>
        <dbReference type="ARBA" id="ARBA00022517"/>
    </source>
</evidence>
<evidence type="ECO:0000256" key="1">
    <source>
        <dbReference type="ARBA" id="ARBA00004604"/>
    </source>
</evidence>
<evidence type="ECO:0000256" key="5">
    <source>
        <dbReference type="ARBA" id="ARBA00022552"/>
    </source>
</evidence>
<dbReference type="OrthoDB" id="196131at2759"/>
<dbReference type="PROSITE" id="PS51192">
    <property type="entry name" value="HELICASE_ATP_BIND_1"/>
    <property type="match status" value="1"/>
</dbReference>
<keyword evidence="7 12" id="KW-0378">Hydrolase</keyword>